<evidence type="ECO:0000256" key="4">
    <source>
        <dbReference type="ARBA" id="ARBA00016244"/>
    </source>
</evidence>
<proteinExistence type="inferred from homology"/>
<dbReference type="InterPro" id="IPR002371">
    <property type="entry name" value="FlgK"/>
</dbReference>
<keyword evidence="5" id="KW-0964">Secreted</keyword>
<accession>A0A7W4I4P4</accession>
<dbReference type="Pfam" id="PF22638">
    <property type="entry name" value="FlgK_D1"/>
    <property type="match status" value="1"/>
</dbReference>
<comment type="caution">
    <text evidence="11">The sequence shown here is derived from an EMBL/GenBank/DDBJ whole genome shotgun (WGS) entry which is preliminary data.</text>
</comment>
<evidence type="ECO:0000313" key="12">
    <source>
        <dbReference type="Proteomes" id="UP000550787"/>
    </source>
</evidence>
<dbReference type="InterPro" id="IPR001444">
    <property type="entry name" value="Flag_bb_rod_N"/>
</dbReference>
<evidence type="ECO:0000256" key="2">
    <source>
        <dbReference type="ARBA" id="ARBA00004613"/>
    </source>
</evidence>
<evidence type="ECO:0000259" key="9">
    <source>
        <dbReference type="Pfam" id="PF06429"/>
    </source>
</evidence>
<comment type="similarity">
    <text evidence="3">Belongs to the flagella basal body rod proteins family.</text>
</comment>
<feature type="compositionally biased region" description="Low complexity" evidence="7">
    <location>
        <begin position="248"/>
        <end position="263"/>
    </location>
</feature>
<keyword evidence="11" id="KW-0969">Cilium</keyword>
<dbReference type="PANTHER" id="PTHR30033">
    <property type="entry name" value="FLAGELLAR HOOK-ASSOCIATED PROTEIN 1"/>
    <property type="match status" value="1"/>
</dbReference>
<dbReference type="Pfam" id="PF06429">
    <property type="entry name" value="Flg_bbr_C"/>
    <property type="match status" value="1"/>
</dbReference>
<evidence type="ECO:0000313" key="11">
    <source>
        <dbReference type="EMBL" id="MBB2156046.1"/>
    </source>
</evidence>
<feature type="region of interest" description="Disordered" evidence="7">
    <location>
        <begin position="234"/>
        <end position="263"/>
    </location>
</feature>
<feature type="domain" description="Flagellar hook-associated protein FlgK helical" evidence="10">
    <location>
        <begin position="105"/>
        <end position="331"/>
    </location>
</feature>
<evidence type="ECO:0000259" key="8">
    <source>
        <dbReference type="Pfam" id="PF00460"/>
    </source>
</evidence>
<feature type="domain" description="Flagellar basal body rod protein N-terminal" evidence="8">
    <location>
        <begin position="7"/>
        <end position="36"/>
    </location>
</feature>
<reference evidence="11 12" key="1">
    <citation type="submission" date="2020-04" db="EMBL/GenBank/DDBJ databases">
        <title>Description of novel Gluconacetobacter.</title>
        <authorList>
            <person name="Sombolestani A."/>
        </authorList>
    </citation>
    <scope>NUCLEOTIDE SEQUENCE [LARGE SCALE GENOMIC DNA]</scope>
    <source>
        <strain evidence="11 12">LMG 7603</strain>
    </source>
</reference>
<evidence type="ECO:0000256" key="3">
    <source>
        <dbReference type="ARBA" id="ARBA00009677"/>
    </source>
</evidence>
<comment type="subcellular location">
    <subcellularLocation>
        <location evidence="1">Bacterial flagellum basal body</location>
    </subcellularLocation>
    <subcellularLocation>
        <location evidence="2">Secreted</location>
    </subcellularLocation>
</comment>
<dbReference type="GO" id="GO:0005576">
    <property type="term" value="C:extracellular region"/>
    <property type="evidence" value="ECO:0007669"/>
    <property type="project" value="UniProtKB-SubCell"/>
</dbReference>
<dbReference type="InterPro" id="IPR019776">
    <property type="entry name" value="Flagellar_basal_body_rod_CS"/>
</dbReference>
<dbReference type="SUPFAM" id="SSF64518">
    <property type="entry name" value="Phase 1 flagellin"/>
    <property type="match status" value="1"/>
</dbReference>
<evidence type="ECO:0000256" key="6">
    <source>
        <dbReference type="ARBA" id="ARBA00023143"/>
    </source>
</evidence>
<dbReference type="GO" id="GO:0005198">
    <property type="term" value="F:structural molecule activity"/>
    <property type="evidence" value="ECO:0007669"/>
    <property type="project" value="InterPro"/>
</dbReference>
<dbReference type="AlphaFoldDB" id="A0A7W4I4P4"/>
<dbReference type="GO" id="GO:0009425">
    <property type="term" value="C:bacterial-type flagellum basal body"/>
    <property type="evidence" value="ECO:0007669"/>
    <property type="project" value="UniProtKB-SubCell"/>
</dbReference>
<keyword evidence="11" id="KW-0282">Flagellum</keyword>
<keyword evidence="11" id="KW-0966">Cell projection</keyword>
<name>A0A7W4I4P4_GLUDI</name>
<dbReference type="InterPro" id="IPR053927">
    <property type="entry name" value="FlgK_helical"/>
</dbReference>
<dbReference type="GO" id="GO:0044780">
    <property type="term" value="P:bacterial-type flagellum assembly"/>
    <property type="evidence" value="ECO:0007669"/>
    <property type="project" value="InterPro"/>
</dbReference>
<evidence type="ECO:0000256" key="1">
    <source>
        <dbReference type="ARBA" id="ARBA00004117"/>
    </source>
</evidence>
<dbReference type="EMBL" id="JABEQG010000009">
    <property type="protein sequence ID" value="MBB2156046.1"/>
    <property type="molecule type" value="Genomic_DNA"/>
</dbReference>
<dbReference type="RefSeq" id="WP_144880015.1">
    <property type="nucleotide sequence ID" value="NZ_JABEQG010000009.1"/>
</dbReference>
<dbReference type="PROSITE" id="PS00588">
    <property type="entry name" value="FLAGELLA_BB_ROD"/>
    <property type="match status" value="1"/>
</dbReference>
<organism evidence="11 12">
    <name type="scientific">Gluconacetobacter diazotrophicus</name>
    <name type="common">Acetobacter diazotrophicus</name>
    <dbReference type="NCBI Taxonomy" id="33996"/>
    <lineage>
        <taxon>Bacteria</taxon>
        <taxon>Pseudomonadati</taxon>
        <taxon>Pseudomonadota</taxon>
        <taxon>Alphaproteobacteria</taxon>
        <taxon>Acetobacterales</taxon>
        <taxon>Acetobacteraceae</taxon>
        <taxon>Gluconacetobacter</taxon>
    </lineage>
</organism>
<dbReference type="Proteomes" id="UP000550787">
    <property type="component" value="Unassembled WGS sequence"/>
</dbReference>
<dbReference type="GO" id="GO:0009424">
    <property type="term" value="C:bacterial-type flagellum hook"/>
    <property type="evidence" value="ECO:0007669"/>
    <property type="project" value="InterPro"/>
</dbReference>
<gene>
    <name evidence="11" type="primary">flgK</name>
    <name evidence="11" type="ORF">HLH33_06945</name>
</gene>
<dbReference type="InterPro" id="IPR010930">
    <property type="entry name" value="Flg_bb/hook_C_dom"/>
</dbReference>
<protein>
    <recommendedName>
        <fullName evidence="4">Flagellar hook-associated protein 1</fullName>
    </recommendedName>
</protein>
<sequence length="503" mass="50514">MDLLSSLSTATSGLNGIEYQLGVLSNNVSNSSTTGYVSETAEVSSAVAGGVGVGIKIGTTQLSVNKALMAALYGQNAQVASLTATNNSLAAVSDIQGSTSADAGSTTTLADELGNVQSALTTLTSTPTNSASQSAVYSAAQSLTTTIQSLSSTYTAQRQDAENSVVSTVSSVNYDLTQIGQLSQQIMSLQASGGSTADVENQRLQVMSSLSSELSVTFSETSTGDMIVRTADGTELPTRPDQIGENDSTVTLPTSTWPLSTSGSTITPSSYYQAGDTNSTISGITLNGTDITAHLTGGTLGANITLRDSTYPTMQAQLDSFSSTLATRFSDAGLSLFTDGTGAVPATDPTAETPSGIVGLSSVISVDTSAPLTTDGDTSTITAVLSTAFGTASTDVSGSLEAPSSGLGPEGNLSTGYSGTQGLVALATSLTSAQGAVIGDATDDLTSATSVQTTLQTSVANVSGVNVDDQMSTVVALQNAYAANAKVVTAVQTMFTALLDAIQ</sequence>
<dbReference type="PANTHER" id="PTHR30033:SF1">
    <property type="entry name" value="FLAGELLAR HOOK-ASSOCIATED PROTEIN 1"/>
    <property type="match status" value="1"/>
</dbReference>
<dbReference type="Pfam" id="PF00460">
    <property type="entry name" value="Flg_bb_rod"/>
    <property type="match status" value="1"/>
</dbReference>
<evidence type="ECO:0000256" key="7">
    <source>
        <dbReference type="SAM" id="MobiDB-lite"/>
    </source>
</evidence>
<feature type="domain" description="Flagellar basal-body/hook protein C-terminal" evidence="9">
    <location>
        <begin position="462"/>
        <end position="499"/>
    </location>
</feature>
<evidence type="ECO:0000259" key="10">
    <source>
        <dbReference type="Pfam" id="PF22638"/>
    </source>
</evidence>
<keyword evidence="6" id="KW-0975">Bacterial flagellum</keyword>
<dbReference type="NCBIfam" id="TIGR02492">
    <property type="entry name" value="flgK_ends"/>
    <property type="match status" value="1"/>
</dbReference>
<evidence type="ECO:0000256" key="5">
    <source>
        <dbReference type="ARBA" id="ARBA00022525"/>
    </source>
</evidence>